<organism evidence="1 2">
    <name type="scientific">Eumeta variegata</name>
    <name type="common">Bagworm moth</name>
    <name type="synonym">Eumeta japonica</name>
    <dbReference type="NCBI Taxonomy" id="151549"/>
    <lineage>
        <taxon>Eukaryota</taxon>
        <taxon>Metazoa</taxon>
        <taxon>Ecdysozoa</taxon>
        <taxon>Arthropoda</taxon>
        <taxon>Hexapoda</taxon>
        <taxon>Insecta</taxon>
        <taxon>Pterygota</taxon>
        <taxon>Neoptera</taxon>
        <taxon>Endopterygota</taxon>
        <taxon>Lepidoptera</taxon>
        <taxon>Glossata</taxon>
        <taxon>Ditrysia</taxon>
        <taxon>Tineoidea</taxon>
        <taxon>Psychidae</taxon>
        <taxon>Oiketicinae</taxon>
        <taxon>Eumeta</taxon>
    </lineage>
</organism>
<keyword evidence="2" id="KW-1185">Reference proteome</keyword>
<accession>A0A4C1ZZB9</accession>
<evidence type="ECO:0000313" key="2">
    <source>
        <dbReference type="Proteomes" id="UP000299102"/>
    </source>
</evidence>
<evidence type="ECO:0000313" key="1">
    <source>
        <dbReference type="EMBL" id="GBP92364.1"/>
    </source>
</evidence>
<proteinExistence type="predicted"/>
<name>A0A4C1ZZB9_EUMVA</name>
<reference evidence="1 2" key="1">
    <citation type="journal article" date="2019" name="Commun. Biol.">
        <title>The bagworm genome reveals a unique fibroin gene that provides high tensile strength.</title>
        <authorList>
            <person name="Kono N."/>
            <person name="Nakamura H."/>
            <person name="Ohtoshi R."/>
            <person name="Tomita M."/>
            <person name="Numata K."/>
            <person name="Arakawa K."/>
        </authorList>
    </citation>
    <scope>NUCLEOTIDE SEQUENCE [LARGE SCALE GENOMIC DNA]</scope>
</reference>
<dbReference type="Proteomes" id="UP000299102">
    <property type="component" value="Unassembled WGS sequence"/>
</dbReference>
<dbReference type="EMBL" id="BGZK01002268">
    <property type="protein sequence ID" value="GBP92364.1"/>
    <property type="molecule type" value="Genomic_DNA"/>
</dbReference>
<sequence>MKRRSLVTIVEIHSLDGAFVILRGDRRDGPRCDARASHPAISYIISSNISEYLRNRLTVCVTLADSVPISAPWCKDYHKDTFGHGPDRRAMNIDLRTCCRSKIESYTSDASIVPGAPGLNRTVAVLDPPIPTLFSYHARFGP</sequence>
<gene>
    <name evidence="1" type="ORF">EVAR_68992_1</name>
</gene>
<dbReference type="AlphaFoldDB" id="A0A4C1ZZB9"/>
<comment type="caution">
    <text evidence="1">The sequence shown here is derived from an EMBL/GenBank/DDBJ whole genome shotgun (WGS) entry which is preliminary data.</text>
</comment>
<protein>
    <submittedName>
        <fullName evidence="1">Uncharacterized protein</fullName>
    </submittedName>
</protein>